<organism evidence="3 4">
    <name type="scientific">Paenibacillus borealis</name>
    <dbReference type="NCBI Taxonomy" id="160799"/>
    <lineage>
        <taxon>Bacteria</taxon>
        <taxon>Bacillati</taxon>
        <taxon>Bacillota</taxon>
        <taxon>Bacilli</taxon>
        <taxon>Bacillales</taxon>
        <taxon>Paenibacillaceae</taxon>
        <taxon>Paenibacillus</taxon>
    </lineage>
</organism>
<dbReference type="Pfam" id="PF16244">
    <property type="entry name" value="DUF4901"/>
    <property type="match status" value="1"/>
</dbReference>
<protein>
    <recommendedName>
        <fullName evidence="2">SLH domain-containing protein</fullName>
    </recommendedName>
</protein>
<dbReference type="HOGENOM" id="CLU_019560_0_0_9"/>
<gene>
    <name evidence="3" type="ORF">PBOR_29365</name>
</gene>
<dbReference type="Pfam" id="PF00395">
    <property type="entry name" value="SLH"/>
    <property type="match status" value="2"/>
</dbReference>
<dbReference type="RefSeq" id="WP_042217173.1">
    <property type="nucleotide sequence ID" value="NZ_CP009285.1"/>
</dbReference>
<sequence length="780" mass="84480">MNSNRNQFIQQAARTALITSVTLALLLPGGLASAASAVTSEMTAVPVTAAGPTANSAAPDPAKAKFTQEQAIAKVKELFPVLKEATVSNVRLGTDSYPPSGNQMVWNIQWQYQLGNSGYGFSSLVDAMTGDLVSTYISYPMLRENAYYPPQFSREEALAKARSFTALAAPSLAGTDLILEENDQNYMSRAALFGMFEYSFRFSILRNGLPSAADMLNIVVDGNGNIVQFIKPSTDAVYPSAKPAVSLESASKKFAENFKVGLYYIPLYKDGAATRWILGWRPESESLYLVDAQTGKSIDNEGGAISAAVTYEAVPERKNTFQPISSGTALTAAAAAKLVQQTVAIPAERKLSGQNPGVNSQNDGQKLWRLSWEASRTAANMAMPERTYAEVDSSTGEIVQFQLDQYGGQVLKEQPAPAGGTKLNQAQAKERAIELINRLYPKASGNLKLAEHGGKWSVLEDGKGYRYQFIRYYQGIPVSDSNISLSIDTYGRLQSYMNPGSTGYEALKDKPAPAVSEKEALQSYLGGYDLKLQYSSVGGYNIDNKYVEPVVKLVYAPTPVESQDTYKVLDAQTKEWVTTYENPLQSRSTAEAVDLKGHAAEQALTELLRYGVISVDADKKVNPDQEITAGDWFTLIARSSTPYYAGYSNGSEPKAVAGVSPDSPYYEAISYAAEREWISREAALQPESKLSREQLAVLLASFLKYDKLSAFLGNDSVLTSFSDSAAIKDKGAVALAVKLGLLQGENGKFNPQQIVTKAQAAGVIIKLVELQGKTDQPIGQ</sequence>
<evidence type="ECO:0000313" key="3">
    <source>
        <dbReference type="EMBL" id="AIQ60593.1"/>
    </source>
</evidence>
<dbReference type="PROSITE" id="PS51272">
    <property type="entry name" value="SLH"/>
    <property type="match status" value="1"/>
</dbReference>
<evidence type="ECO:0000256" key="1">
    <source>
        <dbReference type="SAM" id="SignalP"/>
    </source>
</evidence>
<dbReference type="EMBL" id="CP009285">
    <property type="protein sequence ID" value="AIQ60593.1"/>
    <property type="molecule type" value="Genomic_DNA"/>
</dbReference>
<dbReference type="InterPro" id="IPR032599">
    <property type="entry name" value="YcdB/YcdC_rep_domain"/>
</dbReference>
<keyword evidence="4" id="KW-1185">Reference proteome</keyword>
<dbReference type="KEGG" id="pbd:PBOR_29365"/>
<keyword evidence="1" id="KW-0732">Signal</keyword>
<proteinExistence type="predicted"/>
<feature type="signal peptide" evidence="1">
    <location>
        <begin position="1"/>
        <end position="34"/>
    </location>
</feature>
<evidence type="ECO:0000313" key="4">
    <source>
        <dbReference type="Proteomes" id="UP000029518"/>
    </source>
</evidence>
<dbReference type="Proteomes" id="UP000029518">
    <property type="component" value="Chromosome"/>
</dbReference>
<evidence type="ECO:0000259" key="2">
    <source>
        <dbReference type="PROSITE" id="PS51272"/>
    </source>
</evidence>
<reference evidence="3" key="1">
    <citation type="submission" date="2014-08" db="EMBL/GenBank/DDBJ databases">
        <title>Comparative genomics of the Paenibacillus odorifer group.</title>
        <authorList>
            <person name="den Bakker H.C."/>
            <person name="Tsai Y.-C.Y.-C."/>
            <person name="Martin N."/>
            <person name="Korlach J."/>
            <person name="Wiedmann M."/>
        </authorList>
    </citation>
    <scope>NUCLEOTIDE SEQUENCE [LARGE SCALE GENOMIC DNA]</scope>
    <source>
        <strain evidence="3">DSM 13188</strain>
    </source>
</reference>
<feature type="domain" description="SLH" evidence="2">
    <location>
        <begin position="716"/>
        <end position="778"/>
    </location>
</feature>
<feature type="chain" id="PRO_5001846621" description="SLH domain-containing protein" evidence="1">
    <location>
        <begin position="35"/>
        <end position="780"/>
    </location>
</feature>
<dbReference type="InterPro" id="IPR001119">
    <property type="entry name" value="SLH_dom"/>
</dbReference>
<accession>A0A089LN43</accession>
<dbReference type="AlphaFoldDB" id="A0A089LN43"/>
<name>A0A089LN43_PAEBO</name>
<dbReference type="OrthoDB" id="2652191at2"/>